<dbReference type="Gene3D" id="3.40.50.2000">
    <property type="entry name" value="Glycogen Phosphorylase B"/>
    <property type="match status" value="2"/>
</dbReference>
<evidence type="ECO:0000256" key="3">
    <source>
        <dbReference type="ARBA" id="ARBA00022679"/>
    </source>
</evidence>
<name>A0A1I2S0U7_9HYPH</name>
<dbReference type="SUPFAM" id="SSF53756">
    <property type="entry name" value="UDP-Glycosyltransferase/glycogen phosphorylase"/>
    <property type="match status" value="1"/>
</dbReference>
<dbReference type="InterPro" id="IPR029044">
    <property type="entry name" value="Nucleotide-diphossugar_trans"/>
</dbReference>
<proteinExistence type="inferred from homology"/>
<evidence type="ECO:0000256" key="1">
    <source>
        <dbReference type="ARBA" id="ARBA00006739"/>
    </source>
</evidence>
<evidence type="ECO:0000256" key="2">
    <source>
        <dbReference type="ARBA" id="ARBA00022676"/>
    </source>
</evidence>
<evidence type="ECO:0000259" key="5">
    <source>
        <dbReference type="Pfam" id="PF13439"/>
    </source>
</evidence>
<keyword evidence="7" id="KW-1185">Reference proteome</keyword>
<dbReference type="OrthoDB" id="9771846at2"/>
<keyword evidence="3 6" id="KW-0808">Transferase</keyword>
<dbReference type="RefSeq" id="WP_091969150.1">
    <property type="nucleotide sequence ID" value="NZ_FOPM01000003.1"/>
</dbReference>
<evidence type="ECO:0000313" key="7">
    <source>
        <dbReference type="Proteomes" id="UP000199229"/>
    </source>
</evidence>
<dbReference type="InterPro" id="IPR001173">
    <property type="entry name" value="Glyco_trans_2-like"/>
</dbReference>
<dbReference type="InterPro" id="IPR028098">
    <property type="entry name" value="Glyco_trans_4-like_N"/>
</dbReference>
<dbReference type="EMBL" id="FOPM01000003">
    <property type="protein sequence ID" value="SFG43656.1"/>
    <property type="molecule type" value="Genomic_DNA"/>
</dbReference>
<sequence length="984" mass="107196">MKSKAYSLFSIRSRRIRKLFDAEYYTTQYPDVGDYGGGPLDHYLRHGFREGRDPAPDFSTLYYKDKYLKTAGLTRNPLEAHAEAGAARASRTTRPATPEAFHAVQAEVVRPYFDARHYGSLTGLVDPETALLDYLASGWRRGLDPRPDFDGTTYLQANPHVRLLNLSPFYHYVSTTPMPDFAQAHGDRTPLSEVIAAIRPYFDAAHYRASYADVAASGVDPVAHYASHGWKEGRDPTELFWTSYYVRTNPDLALGGTNPFFHYLRFGRAEGRKPNPLGDAKWPPTKAPEAADWYGVTAAATIEAARVVVVVPVYKGYDETLRTLHAVLTESQVAPFALLVLNDSSPDPRLTADLRALAARDLFTYYENPQNLGFVGTINRALELTGARDVILLNSDTIVFGDWIDRLLAHATRDPSIGTITPFSNNATICSYPDSDRNNTVALELSPRALDAAAAAANPGRWVEVPTGVGFCFYMRGSLIAELGPLDAEAFGKGYGEENDYCLRVLKAGGRNILAADVFVYHSGKISFSDVYDSEYTQGQAALLAKHPDYTLRIERFVAADPAADVRLALDLYRLARAAGPRTAVFVVHAKGGGASVHADHLARRLTDEGVRVVTLTITDGAGIGLGLFGADGPYLPNLRTLSVLDDYRIVARFLDWLGPLFTHVHSFYGLDATATSALMDLIEAAPGRTVVTLHDYSSVCLRNHLVTREGIYCGLPGGRPCADCDCAEARPGLDRMARHAAFYRAADRILAPSHDTATRIDALFGPLAITVLPHEEELPEPLPPRAPRGGPVRRIGVLGAIGAHKGADVIHALARDARRRGLDLAFTIIGHSDIPEKMAAMGVVETGRYADNAEALALLECHAIDLILIPSIWPETYCYTLSIALVSGLPVAVFDLGAPAERLRALGMDNRLDPALANDPGRLNDVLLSLDHPDTFPRQGSETNHFASYSSLLRDYYSLDAGLKSGRLPATAAPVSPGPTFQA</sequence>
<dbReference type="Pfam" id="PF13439">
    <property type="entry name" value="Glyco_transf_4"/>
    <property type="match status" value="1"/>
</dbReference>
<dbReference type="SUPFAM" id="SSF53448">
    <property type="entry name" value="Nucleotide-diphospho-sugar transferases"/>
    <property type="match status" value="1"/>
</dbReference>
<feature type="domain" description="Glycosyltransferase 2-like" evidence="4">
    <location>
        <begin position="309"/>
        <end position="421"/>
    </location>
</feature>
<evidence type="ECO:0000259" key="4">
    <source>
        <dbReference type="Pfam" id="PF00535"/>
    </source>
</evidence>
<dbReference type="PANTHER" id="PTHR43179">
    <property type="entry name" value="RHAMNOSYLTRANSFERASE WBBL"/>
    <property type="match status" value="1"/>
</dbReference>
<dbReference type="PANTHER" id="PTHR43179:SF12">
    <property type="entry name" value="GALACTOFURANOSYLTRANSFERASE GLFT2"/>
    <property type="match status" value="1"/>
</dbReference>
<feature type="domain" description="Glycosyltransferase subfamily 4-like N-terminal" evidence="5">
    <location>
        <begin position="593"/>
        <end position="774"/>
    </location>
</feature>
<dbReference type="Gene3D" id="3.90.550.10">
    <property type="entry name" value="Spore Coat Polysaccharide Biosynthesis Protein SpsA, Chain A"/>
    <property type="match status" value="1"/>
</dbReference>
<dbReference type="AlphaFoldDB" id="A0A1I2S0U7"/>
<dbReference type="GO" id="GO:0016757">
    <property type="term" value="F:glycosyltransferase activity"/>
    <property type="evidence" value="ECO:0007669"/>
    <property type="project" value="UniProtKB-KW"/>
</dbReference>
<comment type="similarity">
    <text evidence="1">Belongs to the glycosyltransferase 2 family.</text>
</comment>
<dbReference type="Proteomes" id="UP000199229">
    <property type="component" value="Unassembled WGS sequence"/>
</dbReference>
<protein>
    <submittedName>
        <fullName evidence="6">Glycosyltransferase, GT2 family</fullName>
    </submittedName>
</protein>
<keyword evidence="2" id="KW-0328">Glycosyltransferase</keyword>
<gene>
    <name evidence="6" type="ORF">SAMN05192565_103134</name>
</gene>
<dbReference type="STRING" id="582675.SAMN05192565_103134"/>
<evidence type="ECO:0000313" key="6">
    <source>
        <dbReference type="EMBL" id="SFG43656.1"/>
    </source>
</evidence>
<dbReference type="Pfam" id="PF00535">
    <property type="entry name" value="Glycos_transf_2"/>
    <property type="match status" value="1"/>
</dbReference>
<reference evidence="7" key="1">
    <citation type="submission" date="2016-10" db="EMBL/GenBank/DDBJ databases">
        <authorList>
            <person name="Varghese N."/>
            <person name="Submissions S."/>
        </authorList>
    </citation>
    <scope>NUCLEOTIDE SEQUENCE [LARGE SCALE GENOMIC DNA]</scope>
    <source>
        <strain evidence="7">Gh-105</strain>
    </source>
</reference>
<organism evidence="6 7">
    <name type="scientific">Methylobacterium gossipiicola</name>
    <dbReference type="NCBI Taxonomy" id="582675"/>
    <lineage>
        <taxon>Bacteria</taxon>
        <taxon>Pseudomonadati</taxon>
        <taxon>Pseudomonadota</taxon>
        <taxon>Alphaproteobacteria</taxon>
        <taxon>Hyphomicrobiales</taxon>
        <taxon>Methylobacteriaceae</taxon>
        <taxon>Methylobacterium</taxon>
    </lineage>
</organism>
<accession>A0A1I2S0U7</accession>